<dbReference type="Pfam" id="PF07690">
    <property type="entry name" value="MFS_1"/>
    <property type="match status" value="1"/>
</dbReference>
<keyword evidence="5 8" id="KW-1133">Transmembrane helix</keyword>
<protein>
    <submittedName>
        <fullName evidence="10">MFS transporter</fullName>
    </submittedName>
</protein>
<evidence type="ECO:0000256" key="1">
    <source>
        <dbReference type="ARBA" id="ARBA00004651"/>
    </source>
</evidence>
<feature type="transmembrane region" description="Helical" evidence="8">
    <location>
        <begin position="239"/>
        <end position="258"/>
    </location>
</feature>
<feature type="transmembrane region" description="Helical" evidence="8">
    <location>
        <begin position="374"/>
        <end position="394"/>
    </location>
</feature>
<keyword evidence="3" id="KW-1003">Cell membrane</keyword>
<feature type="transmembrane region" description="Helical" evidence="8">
    <location>
        <begin position="210"/>
        <end position="227"/>
    </location>
</feature>
<dbReference type="Gene3D" id="1.20.1250.20">
    <property type="entry name" value="MFS general substrate transporter like domains"/>
    <property type="match status" value="1"/>
</dbReference>
<feature type="transmembrane region" description="Helical" evidence="8">
    <location>
        <begin position="502"/>
        <end position="521"/>
    </location>
</feature>
<feature type="transmembrane region" description="Helical" evidence="8">
    <location>
        <begin position="279"/>
        <end position="307"/>
    </location>
</feature>
<keyword evidence="2" id="KW-0813">Transport</keyword>
<feature type="transmembrane region" description="Helical" evidence="8">
    <location>
        <begin position="143"/>
        <end position="166"/>
    </location>
</feature>
<feature type="transmembrane region" description="Helical" evidence="8">
    <location>
        <begin position="172"/>
        <end position="190"/>
    </location>
</feature>
<feature type="transmembrane region" description="Helical" evidence="8">
    <location>
        <begin position="110"/>
        <end position="131"/>
    </location>
</feature>
<dbReference type="AlphaFoldDB" id="A0A7K4FRA7"/>
<dbReference type="SUPFAM" id="SSF103473">
    <property type="entry name" value="MFS general substrate transporter"/>
    <property type="match status" value="1"/>
</dbReference>
<dbReference type="GO" id="GO:0022857">
    <property type="term" value="F:transmembrane transporter activity"/>
    <property type="evidence" value="ECO:0007669"/>
    <property type="project" value="InterPro"/>
</dbReference>
<dbReference type="PANTHER" id="PTHR42718:SF46">
    <property type="entry name" value="BLR6921 PROTEIN"/>
    <property type="match status" value="1"/>
</dbReference>
<evidence type="ECO:0000313" key="10">
    <source>
        <dbReference type="EMBL" id="NOL60868.1"/>
    </source>
</evidence>
<evidence type="ECO:0000256" key="8">
    <source>
        <dbReference type="SAM" id="Phobius"/>
    </source>
</evidence>
<dbReference type="EMBL" id="JABGBP010000319">
    <property type="protein sequence ID" value="NOL60868.1"/>
    <property type="molecule type" value="Genomic_DNA"/>
</dbReference>
<evidence type="ECO:0000256" key="5">
    <source>
        <dbReference type="ARBA" id="ARBA00022989"/>
    </source>
</evidence>
<feature type="compositionally biased region" description="Basic and acidic residues" evidence="7">
    <location>
        <begin position="554"/>
        <end position="576"/>
    </location>
</feature>
<feature type="domain" description="Major facilitator superfamily (MFS) profile" evidence="9">
    <location>
        <begin position="8"/>
        <end position="550"/>
    </location>
</feature>
<dbReference type="InterPro" id="IPR011701">
    <property type="entry name" value="MFS"/>
</dbReference>
<evidence type="ECO:0000256" key="4">
    <source>
        <dbReference type="ARBA" id="ARBA00022692"/>
    </source>
</evidence>
<dbReference type="PANTHER" id="PTHR42718">
    <property type="entry name" value="MAJOR FACILITATOR SUPERFAMILY MULTIDRUG TRANSPORTER MFSC"/>
    <property type="match status" value="1"/>
</dbReference>
<evidence type="ECO:0000256" key="6">
    <source>
        <dbReference type="ARBA" id="ARBA00023136"/>
    </source>
</evidence>
<evidence type="ECO:0000256" key="2">
    <source>
        <dbReference type="ARBA" id="ARBA00022448"/>
    </source>
</evidence>
<dbReference type="GO" id="GO:0005886">
    <property type="term" value="C:plasma membrane"/>
    <property type="evidence" value="ECO:0007669"/>
    <property type="project" value="UniProtKB-SubCell"/>
</dbReference>
<dbReference type="CDD" id="cd17321">
    <property type="entry name" value="MFS_MMR_MDR_like"/>
    <property type="match status" value="1"/>
</dbReference>
<name>A0A7K4FRA7_9ARCH</name>
<proteinExistence type="predicted"/>
<feature type="region of interest" description="Disordered" evidence="7">
    <location>
        <begin position="549"/>
        <end position="576"/>
    </location>
</feature>
<feature type="transmembrane region" description="Helical" evidence="8">
    <location>
        <begin position="472"/>
        <end position="490"/>
    </location>
</feature>
<sequence length="576" mass="61740">MVEEKWVALSNTTMGVLMATINMSILIIALPAIFTGIHLDPLLPNSFVYLLWILMGYMIVTAVLLVTIGRLSDIFGRVRLFNLGFLIFTIGSILLYLTPGKGDTGALELIFFRIVQAVGGSFIFANSYAIITDNFKKEERGFALGINAIAATAGMSIGIVVGGILATINWRYIFLVSVPVGIVGTIWSYLKLKETSPKTKQKLDIPGNITFAGGLIILLVGVTYGIAPYKSSPMGWGNPWVITALIIGALLLVLFPFVERKVKQPMFNLSLFKIRGFAAGSLAGMISSMGMMGFMFMIIILFQGIWLPIHGYHYASVPFWAGIYMLPMTVAMGIFGPIAGRFSDRHGQRWLASFGLIVSGIALLLLVLLPADFIYIFMAILLFMFGAGMGMFTAPNTSAVMSSVSPDVRGSASGMLTTLRNVGTTASMGIFFTILILGLTTSLPSTLSSAVIAAHGGSTLAGEMSKLPPTEAIFGALLGINPAKVILGLLPTAVVAKIPTSAIATMTARTWFPTIFAPAFIKSLHTVFYAGAAIVFAGAIISILREPLSKSKKTKADKPSAKDQSELPDKAVKMKR</sequence>
<accession>A0A7K4FRA7</accession>
<dbReference type="RefSeq" id="WP_171481971.1">
    <property type="nucleotide sequence ID" value="NZ_JABGBP010000319.1"/>
</dbReference>
<dbReference type="PROSITE" id="PS50850">
    <property type="entry name" value="MFS"/>
    <property type="match status" value="1"/>
</dbReference>
<dbReference type="InterPro" id="IPR036259">
    <property type="entry name" value="MFS_trans_sf"/>
</dbReference>
<feature type="transmembrane region" description="Helical" evidence="8">
    <location>
        <begin position="12"/>
        <end position="34"/>
    </location>
</feature>
<evidence type="ECO:0000313" key="11">
    <source>
        <dbReference type="Proteomes" id="UP000546917"/>
    </source>
</evidence>
<evidence type="ECO:0000259" key="9">
    <source>
        <dbReference type="PROSITE" id="PS50850"/>
    </source>
</evidence>
<feature type="transmembrane region" description="Helical" evidence="8">
    <location>
        <begin position="527"/>
        <end position="544"/>
    </location>
</feature>
<dbReference type="InterPro" id="IPR020846">
    <property type="entry name" value="MFS_dom"/>
</dbReference>
<comment type="subcellular location">
    <subcellularLocation>
        <location evidence="1">Cell membrane</location>
        <topology evidence="1">Multi-pass membrane protein</topology>
    </subcellularLocation>
</comment>
<feature type="transmembrane region" description="Helical" evidence="8">
    <location>
        <begin position="46"/>
        <end position="68"/>
    </location>
</feature>
<evidence type="ECO:0000256" key="7">
    <source>
        <dbReference type="SAM" id="MobiDB-lite"/>
    </source>
</evidence>
<dbReference type="Proteomes" id="UP000546917">
    <property type="component" value="Unassembled WGS sequence"/>
</dbReference>
<feature type="transmembrane region" description="Helical" evidence="8">
    <location>
        <begin position="350"/>
        <end position="368"/>
    </location>
</feature>
<keyword evidence="6 8" id="KW-0472">Membrane</keyword>
<evidence type="ECO:0000256" key="3">
    <source>
        <dbReference type="ARBA" id="ARBA00022475"/>
    </source>
</evidence>
<feature type="transmembrane region" description="Helical" evidence="8">
    <location>
        <begin position="80"/>
        <end position="98"/>
    </location>
</feature>
<organism evidence="10 11">
    <name type="scientific">Ferroplasma acidiphilum</name>
    <dbReference type="NCBI Taxonomy" id="74969"/>
    <lineage>
        <taxon>Archaea</taxon>
        <taxon>Methanobacteriati</taxon>
        <taxon>Thermoplasmatota</taxon>
        <taxon>Thermoplasmata</taxon>
        <taxon>Thermoplasmatales</taxon>
        <taxon>Ferroplasmaceae</taxon>
        <taxon>Ferroplasma</taxon>
    </lineage>
</organism>
<gene>
    <name evidence="10" type="ORF">HLB00_08530</name>
</gene>
<feature type="transmembrane region" description="Helical" evidence="8">
    <location>
        <begin position="430"/>
        <end position="452"/>
    </location>
</feature>
<reference evidence="10 11" key="1">
    <citation type="submission" date="2020-05" db="EMBL/GenBank/DDBJ databases">
        <authorList>
            <person name="Zhang R."/>
        </authorList>
    </citation>
    <scope>NUCLEOTIDE SEQUENCE [LARGE SCALE GENOMIC DNA]</scope>
    <source>
        <strain evidence="10 11">DSM 28986</strain>
    </source>
</reference>
<comment type="caution">
    <text evidence="10">The sequence shown here is derived from an EMBL/GenBank/DDBJ whole genome shotgun (WGS) entry which is preliminary data.</text>
</comment>
<keyword evidence="4 8" id="KW-0812">Transmembrane</keyword>
<feature type="transmembrane region" description="Helical" evidence="8">
    <location>
        <begin position="319"/>
        <end position="338"/>
    </location>
</feature>
<dbReference type="Gene3D" id="1.20.1720.10">
    <property type="entry name" value="Multidrug resistance protein D"/>
    <property type="match status" value="1"/>
</dbReference>